<evidence type="ECO:0000256" key="1">
    <source>
        <dbReference type="SAM" id="SignalP"/>
    </source>
</evidence>
<dbReference type="EMBL" id="JAQNDN010000019">
    <property type="protein sequence ID" value="MDC0672182.1"/>
    <property type="molecule type" value="Genomic_DNA"/>
</dbReference>
<gene>
    <name evidence="2" type="ORF">POL58_30825</name>
</gene>
<feature type="signal peptide" evidence="1">
    <location>
        <begin position="1"/>
        <end position="20"/>
    </location>
</feature>
<sequence>MRNFYRATFHCFLFALGFVAACDQDDISSREGEWEPIACSASDRECPVATECLDDAGAACDFENDPKCVGECYPVDGLCGGPLHIACAEGWICVDLADDCDLERDNDCLGGCRPAPDAEPQPDLSPIGPCGGKDGAVCPEGEYCADLDDSCHPERGHEGCEGVCRPEEQPLLCGGLAGLRCPGKLACVDDTTDECDPNSGDTDCIGTCQERPSRRRYVSHSREECAVIQFPCAYDWKPFFAETGCGCEPK</sequence>
<comment type="caution">
    <text evidence="2">The sequence shown here is derived from an EMBL/GenBank/DDBJ whole genome shotgun (WGS) entry which is preliminary data.</text>
</comment>
<evidence type="ECO:0000313" key="3">
    <source>
        <dbReference type="Proteomes" id="UP001217838"/>
    </source>
</evidence>
<organism evidence="2 3">
    <name type="scientific">Nannocystis radixulma</name>
    <dbReference type="NCBI Taxonomy" id="2995305"/>
    <lineage>
        <taxon>Bacteria</taxon>
        <taxon>Pseudomonadati</taxon>
        <taxon>Myxococcota</taxon>
        <taxon>Polyangia</taxon>
        <taxon>Nannocystales</taxon>
        <taxon>Nannocystaceae</taxon>
        <taxon>Nannocystis</taxon>
    </lineage>
</organism>
<dbReference type="PROSITE" id="PS51257">
    <property type="entry name" value="PROKAR_LIPOPROTEIN"/>
    <property type="match status" value="1"/>
</dbReference>
<accession>A0ABT5BDF5</accession>
<feature type="chain" id="PRO_5045489313" evidence="1">
    <location>
        <begin position="21"/>
        <end position="250"/>
    </location>
</feature>
<protein>
    <submittedName>
        <fullName evidence="2">Uncharacterized protein</fullName>
    </submittedName>
</protein>
<dbReference type="RefSeq" id="WP_272003498.1">
    <property type="nucleotide sequence ID" value="NZ_JAQNDN010000019.1"/>
</dbReference>
<name>A0ABT5BDF5_9BACT</name>
<reference evidence="2 3" key="1">
    <citation type="submission" date="2022-11" db="EMBL/GenBank/DDBJ databases">
        <title>Minimal conservation of predation-associated metabolite biosynthetic gene clusters underscores biosynthetic potential of Myxococcota including descriptions for ten novel species: Archangium lansinium sp. nov., Myxococcus landrumus sp. nov., Nannocystis bai.</title>
        <authorList>
            <person name="Ahearne A."/>
            <person name="Stevens C."/>
            <person name="Dowd S."/>
        </authorList>
    </citation>
    <scope>NUCLEOTIDE SEQUENCE [LARGE SCALE GENOMIC DNA]</scope>
    <source>
        <strain evidence="2 3">NCELM</strain>
    </source>
</reference>
<keyword evidence="3" id="KW-1185">Reference proteome</keyword>
<evidence type="ECO:0000313" key="2">
    <source>
        <dbReference type="EMBL" id="MDC0672182.1"/>
    </source>
</evidence>
<dbReference type="Proteomes" id="UP001217838">
    <property type="component" value="Unassembled WGS sequence"/>
</dbReference>
<proteinExistence type="predicted"/>
<keyword evidence="1" id="KW-0732">Signal</keyword>